<feature type="compositionally biased region" description="Polar residues" evidence="1">
    <location>
        <begin position="213"/>
        <end position="230"/>
    </location>
</feature>
<evidence type="ECO:0000313" key="3">
    <source>
        <dbReference type="Proteomes" id="UP001497383"/>
    </source>
</evidence>
<protein>
    <submittedName>
        <fullName evidence="2">Uncharacterized protein</fullName>
    </submittedName>
</protein>
<keyword evidence="3" id="KW-1185">Reference proteome</keyword>
<name>A0ABP0ZCX7_9ASCO</name>
<dbReference type="RefSeq" id="XP_066827206.1">
    <property type="nucleotide sequence ID" value="XM_066972705.1"/>
</dbReference>
<dbReference type="EMBL" id="OZ022405">
    <property type="protein sequence ID" value="CAK9435541.1"/>
    <property type="molecule type" value="Genomic_DNA"/>
</dbReference>
<feature type="region of interest" description="Disordered" evidence="1">
    <location>
        <begin position="209"/>
        <end position="230"/>
    </location>
</feature>
<evidence type="ECO:0000256" key="1">
    <source>
        <dbReference type="SAM" id="MobiDB-lite"/>
    </source>
</evidence>
<feature type="region of interest" description="Disordered" evidence="1">
    <location>
        <begin position="162"/>
        <end position="189"/>
    </location>
</feature>
<feature type="compositionally biased region" description="Low complexity" evidence="1">
    <location>
        <begin position="171"/>
        <end position="184"/>
    </location>
</feature>
<dbReference type="Proteomes" id="UP001497383">
    <property type="component" value="Chromosome 1"/>
</dbReference>
<feature type="region of interest" description="Disordered" evidence="1">
    <location>
        <begin position="282"/>
        <end position="302"/>
    </location>
</feature>
<accession>A0ABP0ZCX7</accession>
<dbReference type="GeneID" id="92205464"/>
<sequence>MLNLLDLVFNTLTTLIPLLHTVKALDSSIEFHYHSYQFLLNYWLYFITINYITQQNGVFNLLGHAIKLWLFYGTANNNLCILNDVLFKASERNWRKFEKTANVLVGKFAPRFGDFNLRVHNLGVSYCKPVESRYEVKLDVILLQIVQIINFWLPMDVKQTSGSHQDHATSKQPPQQQQQQQQQQRYKKLKKLKKQSSFASLAAAVRADPATKFRSTSNTSSGCNSLNNSPPLSPIDAAKFHSFTSSPPAYTSDLSPMANGAAAVYSKRRAFSGGDASLNASIGKFRSSKPTNKAQSRPVAHGHALHPVDVAAYSRIHPYGTPSAKETAGHVGNFGDAVRDKFTVKPSSLKNLQDVDVNELPAVPTPSVFLH</sequence>
<proteinExistence type="predicted"/>
<gene>
    <name evidence="2" type="ORF">LODBEIA_P02680</name>
</gene>
<organism evidence="2 3">
    <name type="scientific">Lodderomyces beijingensis</name>
    <dbReference type="NCBI Taxonomy" id="1775926"/>
    <lineage>
        <taxon>Eukaryota</taxon>
        <taxon>Fungi</taxon>
        <taxon>Dikarya</taxon>
        <taxon>Ascomycota</taxon>
        <taxon>Saccharomycotina</taxon>
        <taxon>Pichiomycetes</taxon>
        <taxon>Debaryomycetaceae</taxon>
        <taxon>Candida/Lodderomyces clade</taxon>
        <taxon>Lodderomyces</taxon>
    </lineage>
</organism>
<evidence type="ECO:0000313" key="2">
    <source>
        <dbReference type="EMBL" id="CAK9435541.1"/>
    </source>
</evidence>
<reference evidence="2 3" key="1">
    <citation type="submission" date="2024-03" db="EMBL/GenBank/DDBJ databases">
        <authorList>
            <person name="Brejova B."/>
        </authorList>
    </citation>
    <scope>NUCLEOTIDE SEQUENCE [LARGE SCALE GENOMIC DNA]</scope>
    <source>
        <strain evidence="2 3">CBS 14171</strain>
    </source>
</reference>